<evidence type="ECO:0000256" key="5">
    <source>
        <dbReference type="ARBA" id="ARBA00022840"/>
    </source>
</evidence>
<dbReference type="InterPro" id="IPR002314">
    <property type="entry name" value="aa-tRNA-synt_IIb"/>
</dbReference>
<evidence type="ECO:0000256" key="4">
    <source>
        <dbReference type="ARBA" id="ARBA00022741"/>
    </source>
</evidence>
<evidence type="ECO:0000256" key="6">
    <source>
        <dbReference type="ARBA" id="ARBA00022917"/>
    </source>
</evidence>
<keyword evidence="11" id="KW-0175">Coiled coil</keyword>
<dbReference type="InterPro" id="IPR010978">
    <property type="entry name" value="tRNA-bd_arm"/>
</dbReference>
<dbReference type="AlphaFoldDB" id="A0A0A7GFR5"/>
<feature type="binding site" evidence="10">
    <location>
        <begin position="296"/>
        <end position="299"/>
    </location>
    <ligand>
        <name>ATP</name>
        <dbReference type="ChEBI" id="CHEBI:30616"/>
    </ligand>
</feature>
<dbReference type="CDD" id="cd00770">
    <property type="entry name" value="SerRS_core"/>
    <property type="match status" value="1"/>
</dbReference>
<keyword evidence="7 8" id="KW-0030">Aminoacyl-tRNA synthetase</keyword>
<evidence type="ECO:0000256" key="11">
    <source>
        <dbReference type="SAM" id="Coils"/>
    </source>
</evidence>
<evidence type="ECO:0000256" key="10">
    <source>
        <dbReference type="PIRSR" id="PIRSR001529-2"/>
    </source>
</evidence>
<dbReference type="InterPro" id="IPR033729">
    <property type="entry name" value="SerRS_core"/>
</dbReference>
<dbReference type="GO" id="GO:0016260">
    <property type="term" value="P:selenocysteine biosynthetic process"/>
    <property type="evidence" value="ECO:0007669"/>
    <property type="project" value="UniProtKB-UniRule"/>
</dbReference>
<dbReference type="Gene3D" id="3.30.930.10">
    <property type="entry name" value="Bira Bifunctional Protein, Domain 2"/>
    <property type="match status" value="1"/>
</dbReference>
<dbReference type="Proteomes" id="UP000030624">
    <property type="component" value="Chromosome"/>
</dbReference>
<dbReference type="InterPro" id="IPR045864">
    <property type="entry name" value="aa-tRNA-synth_II/BPL/LPL"/>
</dbReference>
<dbReference type="FunFam" id="3.30.930.10:FF:000048">
    <property type="entry name" value="Serine--tRNA ligase"/>
    <property type="match status" value="1"/>
</dbReference>
<dbReference type="eggNOG" id="arCOG00403">
    <property type="taxonomic scope" value="Archaea"/>
</dbReference>
<feature type="binding site" evidence="8">
    <location>
        <begin position="249"/>
        <end position="251"/>
    </location>
    <ligand>
        <name>L-serine</name>
        <dbReference type="ChEBI" id="CHEBI:33384"/>
    </ligand>
</feature>
<dbReference type="NCBIfam" id="TIGR00414">
    <property type="entry name" value="serS"/>
    <property type="match status" value="1"/>
</dbReference>
<dbReference type="HAMAP" id="MF_00176">
    <property type="entry name" value="Ser_tRNA_synth_type1"/>
    <property type="match status" value="1"/>
</dbReference>
<keyword evidence="6 8" id="KW-0648">Protein biosynthesis</keyword>
<gene>
    <name evidence="8" type="primary">serS</name>
    <name evidence="13" type="ORF">GACE_1889</name>
</gene>
<comment type="pathway">
    <text evidence="8">Aminoacyl-tRNA biosynthesis; selenocysteinyl-tRNA(Sec) biosynthesis; L-seryl-tRNA(Sec) from L-serine and tRNA(Sec): step 1/1.</text>
</comment>
<sequence length="452" mass="52000">MWSILRALREAPEVLIESQKKRGESIEIIGEAIALDRKWREELYRLNQLRRERNQLSAKVKKAQGEEKRKLIEEAKKLSELVKKGEEELKRIEDELDRVLLSIPNMVHESVPVGEDDTENVPVKFWGKARVFREHLDAFLQQSEGKAEYEVIDTPVVGHADAVEQFGWADIERAAKVAGSRFFYLLDDLVWLDLALITYAIDFLKKKGFTIVNPPYMMNSKAYSGVTAFSDFEEVLYKIEDEDLYLIATSEHPIAGMHMNETLGEDELPLLYAGVSPCFRKEAGAHGKDTKGIFRVHQFHKVEQFIYCLPEESWDWHDKLLENVEAIWQGLGIPYRIVNICTGDLGIVAAKKYDLEAWMPAQGKYREMVSCSNCTDWQSYRLNIRFAEKRGMPSKGFVHTLNSTAIATTRAITAIIENFQLEDGRVEIPKVLRKYLEPIESAPKDFIEPKRK</sequence>
<dbReference type="SUPFAM" id="SSF55681">
    <property type="entry name" value="Class II aaRS and biotin synthetases"/>
    <property type="match status" value="1"/>
</dbReference>
<evidence type="ECO:0000259" key="12">
    <source>
        <dbReference type="PROSITE" id="PS50862"/>
    </source>
</evidence>
<evidence type="ECO:0000256" key="2">
    <source>
        <dbReference type="ARBA" id="ARBA00022490"/>
    </source>
</evidence>
<feature type="binding site" evidence="8 10">
    <location>
        <begin position="367"/>
        <end position="370"/>
    </location>
    <ligand>
        <name>ATP</name>
        <dbReference type="ChEBI" id="CHEBI:30616"/>
    </ligand>
</feature>
<keyword evidence="5 8" id="KW-0067">ATP-binding</keyword>
<feature type="coiled-coil region" evidence="11">
    <location>
        <begin position="46"/>
        <end position="102"/>
    </location>
</feature>
<reference evidence="13 14" key="1">
    <citation type="journal article" date="2015" name="Appl. Environ. Microbiol.">
        <title>The Geoglobus acetivorans genome: Fe(III) reduction, acetate utilization, autotrophic growth, and degradation of aromatic compounds in a hyperthermophilic archaeon.</title>
        <authorList>
            <person name="Mardanov A.V."/>
            <person name="Slododkina G.B."/>
            <person name="Slobodkin A.I."/>
            <person name="Beletsky A.V."/>
            <person name="Gavrilov S.N."/>
            <person name="Kublanov I.V."/>
            <person name="Bonch-Osmolovskaya E.A."/>
            <person name="Skryabin K.G."/>
            <person name="Ravin N.V."/>
        </authorList>
    </citation>
    <scope>NUCLEOTIDE SEQUENCE [LARGE SCALE GENOMIC DNA]</scope>
    <source>
        <strain evidence="13 14">SBH6</strain>
    </source>
</reference>
<dbReference type="PRINTS" id="PR00981">
    <property type="entry name" value="TRNASYNTHSER"/>
</dbReference>
<evidence type="ECO:0000313" key="13">
    <source>
        <dbReference type="EMBL" id="AIY90915.1"/>
    </source>
</evidence>
<dbReference type="InterPro" id="IPR015866">
    <property type="entry name" value="Ser-tRNA-synth_1_N"/>
</dbReference>
<dbReference type="KEGG" id="gac:GACE_1889"/>
<dbReference type="GeneID" id="24798463"/>
<dbReference type="HOGENOM" id="CLU_023797_0_1_2"/>
<evidence type="ECO:0000256" key="1">
    <source>
        <dbReference type="ARBA" id="ARBA00004496"/>
    </source>
</evidence>
<evidence type="ECO:0000256" key="3">
    <source>
        <dbReference type="ARBA" id="ARBA00022598"/>
    </source>
</evidence>
<dbReference type="GO" id="GO:0005524">
    <property type="term" value="F:ATP binding"/>
    <property type="evidence" value="ECO:0007669"/>
    <property type="project" value="UniProtKB-UniRule"/>
</dbReference>
<dbReference type="SUPFAM" id="SSF46589">
    <property type="entry name" value="tRNA-binding arm"/>
    <property type="match status" value="1"/>
</dbReference>
<feature type="binding site" evidence="9">
    <location>
        <position position="402"/>
    </location>
    <ligand>
        <name>L-serine</name>
        <dbReference type="ChEBI" id="CHEBI:33384"/>
    </ligand>
</feature>
<name>A0A0A7GFR5_GEOAI</name>
<dbReference type="Pfam" id="PF00587">
    <property type="entry name" value="tRNA-synt_2b"/>
    <property type="match status" value="1"/>
</dbReference>
<comment type="catalytic activity">
    <reaction evidence="8">
        <text>tRNA(Ser) + L-serine + ATP = L-seryl-tRNA(Ser) + AMP + diphosphate + H(+)</text>
        <dbReference type="Rhea" id="RHEA:12292"/>
        <dbReference type="Rhea" id="RHEA-COMP:9669"/>
        <dbReference type="Rhea" id="RHEA-COMP:9703"/>
        <dbReference type="ChEBI" id="CHEBI:15378"/>
        <dbReference type="ChEBI" id="CHEBI:30616"/>
        <dbReference type="ChEBI" id="CHEBI:33019"/>
        <dbReference type="ChEBI" id="CHEBI:33384"/>
        <dbReference type="ChEBI" id="CHEBI:78442"/>
        <dbReference type="ChEBI" id="CHEBI:78533"/>
        <dbReference type="ChEBI" id="CHEBI:456215"/>
        <dbReference type="EC" id="6.1.1.11"/>
    </reaction>
</comment>
<dbReference type="PROSITE" id="PS50862">
    <property type="entry name" value="AA_TRNA_LIGASE_II"/>
    <property type="match status" value="1"/>
</dbReference>
<dbReference type="STRING" id="565033.GACE_1889"/>
<dbReference type="GO" id="GO:0004828">
    <property type="term" value="F:serine-tRNA ligase activity"/>
    <property type="evidence" value="ECO:0007669"/>
    <property type="project" value="UniProtKB-UniRule"/>
</dbReference>
<feature type="binding site" evidence="8">
    <location>
        <position position="296"/>
    </location>
    <ligand>
        <name>ATP</name>
        <dbReference type="ChEBI" id="CHEBI:30616"/>
    </ligand>
</feature>
<dbReference type="PIRSF" id="PIRSF001529">
    <property type="entry name" value="Ser-tRNA-synth_IIa"/>
    <property type="match status" value="1"/>
</dbReference>
<evidence type="ECO:0000256" key="8">
    <source>
        <dbReference type="HAMAP-Rule" id="MF_00176"/>
    </source>
</evidence>
<dbReference type="GO" id="GO:0005737">
    <property type="term" value="C:cytoplasm"/>
    <property type="evidence" value="ECO:0007669"/>
    <property type="project" value="UniProtKB-SubCell"/>
</dbReference>
<dbReference type="GO" id="GO:0006434">
    <property type="term" value="P:seryl-tRNA aminoacylation"/>
    <property type="evidence" value="ECO:0007669"/>
    <property type="project" value="UniProtKB-UniRule"/>
</dbReference>
<keyword evidence="2 8" id="KW-0963">Cytoplasm</keyword>
<feature type="binding site" evidence="8 10">
    <location>
        <begin position="280"/>
        <end position="282"/>
    </location>
    <ligand>
        <name>ATP</name>
        <dbReference type="ChEBI" id="CHEBI:30616"/>
    </ligand>
</feature>
<comment type="similarity">
    <text evidence="8">Belongs to the class-II aminoacyl-tRNA synthetase family. Type-1 seryl-tRNA synthetase subfamily.</text>
</comment>
<feature type="binding site" evidence="8 9">
    <location>
        <position position="303"/>
    </location>
    <ligand>
        <name>L-serine</name>
        <dbReference type="ChEBI" id="CHEBI:33384"/>
    </ligand>
</feature>
<keyword evidence="4 8" id="KW-0547">Nucleotide-binding</keyword>
<comment type="domain">
    <text evidence="8">Consists of two distinct domains, a catalytic core and a N-terminal extension that is involved in tRNA binding.</text>
</comment>
<dbReference type="EMBL" id="CP009552">
    <property type="protein sequence ID" value="AIY90915.1"/>
    <property type="molecule type" value="Genomic_DNA"/>
</dbReference>
<dbReference type="Gene3D" id="1.10.287.40">
    <property type="entry name" value="Serine-tRNA synthetase, tRNA binding domain"/>
    <property type="match status" value="1"/>
</dbReference>
<dbReference type="RefSeq" id="WP_048092936.1">
    <property type="nucleotide sequence ID" value="NZ_CP009552.1"/>
</dbReference>
<comment type="function">
    <text evidence="8">Catalyzes the attachment of serine to tRNA(Ser). Is also able to aminoacylate tRNA(Sec) with serine, to form the misacylated tRNA L-seryl-tRNA(Sec), which will be further converted into selenocysteinyl-tRNA(Sec).</text>
</comment>
<feature type="binding site" evidence="9">
    <location>
        <position position="249"/>
    </location>
    <ligand>
        <name>L-serine</name>
        <dbReference type="ChEBI" id="CHEBI:33384"/>
    </ligand>
</feature>
<accession>A0A0A7GFR5</accession>
<evidence type="ECO:0000256" key="7">
    <source>
        <dbReference type="ARBA" id="ARBA00023146"/>
    </source>
</evidence>
<evidence type="ECO:0000256" key="9">
    <source>
        <dbReference type="PIRSR" id="PIRSR001529-1"/>
    </source>
</evidence>
<feature type="site" description="Important for serine binding" evidence="9">
    <location>
        <position position="404"/>
    </location>
</feature>
<evidence type="ECO:0000313" key="14">
    <source>
        <dbReference type="Proteomes" id="UP000030624"/>
    </source>
</evidence>
<feature type="binding site" evidence="9">
    <location>
        <position position="280"/>
    </location>
    <ligand>
        <name>L-serine</name>
        <dbReference type="ChEBI" id="CHEBI:33384"/>
    </ligand>
</feature>
<dbReference type="PANTHER" id="PTHR11778">
    <property type="entry name" value="SERYL-TRNA SYNTHETASE"/>
    <property type="match status" value="1"/>
</dbReference>
<proteinExistence type="inferred from homology"/>
<dbReference type="EC" id="6.1.1.11" evidence="8"/>
<dbReference type="UniPathway" id="UPA00906">
    <property type="reaction ID" value="UER00895"/>
</dbReference>
<keyword evidence="3 8" id="KW-0436">Ligase</keyword>
<organism evidence="13 14">
    <name type="scientific">Geoglobus acetivorans</name>
    <dbReference type="NCBI Taxonomy" id="565033"/>
    <lineage>
        <taxon>Archaea</taxon>
        <taxon>Methanobacteriati</taxon>
        <taxon>Methanobacteriota</taxon>
        <taxon>Archaeoglobi</taxon>
        <taxon>Archaeoglobales</taxon>
        <taxon>Archaeoglobaceae</taxon>
        <taxon>Geoglobus</taxon>
    </lineage>
</organism>
<feature type="domain" description="Aminoacyl-transfer RNA synthetases class-II family profile" evidence="12">
    <location>
        <begin position="202"/>
        <end position="429"/>
    </location>
</feature>
<comment type="subunit">
    <text evidence="8">Homodimer. The tRNA molecule binds across the dimer.</text>
</comment>
<protein>
    <recommendedName>
        <fullName evidence="8">Serine--tRNA ligase</fullName>
        <ecNumber evidence="8">6.1.1.11</ecNumber>
    </recommendedName>
    <alternativeName>
        <fullName evidence="8">Seryl-tRNA synthetase</fullName>
        <shortName evidence="8">SerRS</shortName>
    </alternativeName>
    <alternativeName>
        <fullName evidence="8">Seryl-tRNA(Ser/Sec) synthetase</fullName>
    </alternativeName>
</protein>
<dbReference type="InterPro" id="IPR042103">
    <property type="entry name" value="SerRS_1_N_sf"/>
</dbReference>
<comment type="catalytic activity">
    <reaction evidence="8">
        <text>tRNA(Sec) + L-serine + ATP = L-seryl-tRNA(Sec) + AMP + diphosphate + H(+)</text>
        <dbReference type="Rhea" id="RHEA:42580"/>
        <dbReference type="Rhea" id="RHEA-COMP:9742"/>
        <dbReference type="Rhea" id="RHEA-COMP:10128"/>
        <dbReference type="ChEBI" id="CHEBI:15378"/>
        <dbReference type="ChEBI" id="CHEBI:30616"/>
        <dbReference type="ChEBI" id="CHEBI:33019"/>
        <dbReference type="ChEBI" id="CHEBI:33384"/>
        <dbReference type="ChEBI" id="CHEBI:78442"/>
        <dbReference type="ChEBI" id="CHEBI:78533"/>
        <dbReference type="ChEBI" id="CHEBI:456215"/>
        <dbReference type="EC" id="6.1.1.11"/>
    </reaction>
</comment>
<dbReference type="Pfam" id="PF02403">
    <property type="entry name" value="Seryl_tRNA_N"/>
    <property type="match status" value="1"/>
</dbReference>
<comment type="subcellular location">
    <subcellularLocation>
        <location evidence="1 8">Cytoplasm</location>
    </subcellularLocation>
</comment>
<dbReference type="InterPro" id="IPR002317">
    <property type="entry name" value="Ser-tRNA-ligase_type_1"/>
</dbReference>
<feature type="binding site" evidence="8">
    <location>
        <position position="404"/>
    </location>
    <ligand>
        <name>L-serine</name>
        <dbReference type="ChEBI" id="CHEBI:33384"/>
    </ligand>
</feature>
<dbReference type="InterPro" id="IPR006195">
    <property type="entry name" value="aa-tRNA-synth_II"/>
</dbReference>